<keyword evidence="3" id="KW-1185">Reference proteome</keyword>
<evidence type="ECO:0000313" key="3">
    <source>
        <dbReference type="Proteomes" id="UP001217417"/>
    </source>
</evidence>
<dbReference type="RefSeq" id="XP_056041894.1">
    <property type="nucleotide sequence ID" value="XM_056186076.1"/>
</dbReference>
<evidence type="ECO:0000256" key="1">
    <source>
        <dbReference type="SAM" id="MobiDB-lite"/>
    </source>
</evidence>
<protein>
    <submittedName>
        <fullName evidence="2">Uncharacterized protein</fullName>
    </submittedName>
</protein>
<organism evidence="2 3">
    <name type="scientific">Lipomyces tetrasporus</name>
    <dbReference type="NCBI Taxonomy" id="54092"/>
    <lineage>
        <taxon>Eukaryota</taxon>
        <taxon>Fungi</taxon>
        <taxon>Dikarya</taxon>
        <taxon>Ascomycota</taxon>
        <taxon>Saccharomycotina</taxon>
        <taxon>Lipomycetes</taxon>
        <taxon>Lipomycetales</taxon>
        <taxon>Lipomycetaceae</taxon>
        <taxon>Lipomyces</taxon>
    </lineage>
</organism>
<dbReference type="AlphaFoldDB" id="A0AAD7QNH9"/>
<feature type="region of interest" description="Disordered" evidence="1">
    <location>
        <begin position="168"/>
        <end position="197"/>
    </location>
</feature>
<feature type="region of interest" description="Disordered" evidence="1">
    <location>
        <begin position="320"/>
        <end position="344"/>
    </location>
</feature>
<dbReference type="GeneID" id="80881242"/>
<dbReference type="Proteomes" id="UP001217417">
    <property type="component" value="Unassembled WGS sequence"/>
</dbReference>
<accession>A0AAD7QNH9</accession>
<comment type="caution">
    <text evidence="2">The sequence shown here is derived from an EMBL/GenBank/DDBJ whole genome shotgun (WGS) entry which is preliminary data.</text>
</comment>
<feature type="compositionally biased region" description="Basic and acidic residues" evidence="1">
    <location>
        <begin position="323"/>
        <end position="336"/>
    </location>
</feature>
<reference evidence="2" key="1">
    <citation type="submission" date="2023-03" db="EMBL/GenBank/DDBJ databases">
        <title>Near-Complete genome sequence of Lipomyces tetrasporous NRRL Y-64009, an oleaginous yeast capable of growing on lignocellulosic hydrolysates.</title>
        <authorList>
            <consortium name="Lawrence Berkeley National Laboratory"/>
            <person name="Jagtap S.S."/>
            <person name="Liu J.-J."/>
            <person name="Walukiewicz H.E."/>
            <person name="Pangilinan J."/>
            <person name="Lipzen A."/>
            <person name="Ahrendt S."/>
            <person name="Koriabine M."/>
            <person name="Cobaugh K."/>
            <person name="Salamov A."/>
            <person name="Yoshinaga Y."/>
            <person name="Ng V."/>
            <person name="Daum C."/>
            <person name="Grigoriev I.V."/>
            <person name="Slininger P.J."/>
            <person name="Dien B.S."/>
            <person name="Jin Y.-S."/>
            <person name="Rao C.V."/>
        </authorList>
    </citation>
    <scope>NUCLEOTIDE SEQUENCE</scope>
    <source>
        <strain evidence="2">NRRL Y-64009</strain>
    </source>
</reference>
<proteinExistence type="predicted"/>
<gene>
    <name evidence="2" type="ORF">POJ06DRAFT_240146</name>
</gene>
<name>A0AAD7QNH9_9ASCO</name>
<evidence type="ECO:0000313" key="2">
    <source>
        <dbReference type="EMBL" id="KAJ8098444.1"/>
    </source>
</evidence>
<dbReference type="EMBL" id="JARPMG010000009">
    <property type="protein sequence ID" value="KAJ8098444.1"/>
    <property type="molecule type" value="Genomic_DNA"/>
</dbReference>
<sequence>MSDNSTGTTMFDDTIEISSQTVNTPTMSWAHEMEIKSENQVQKAIMSDIPVKKELEVFTSVKELQVDKSVKSGTKIYDLEDFQHFNRVLEDSVGDTYNSESTYCLVDFLQFMTVLDSCGGQDELVDIAQCPTPLDELSDTDGFVIVTPIVPTVKAGCAALENQKVTELVGEGESSSNSADSLDSDAESDCTPLKTDGLPELSTTADLDHLSHKFLLLSTARHAVKGTKDPPVDKTPTVQASIAHDFHAKAVHKVNSCHSSTQTGEDPCSSHFAYGTSSDVSEYAVGHISPTIRHICASLNNLALELQDIKRTVAILQSTKPVGQKDKRGIEKDKPVSDLSDEPSEELDSVQLTLYNFRRAINEIKIDIQCVRNSINVVDSNAVAREFNTQLKNGFTGTGKDNLCILRRWDGECPPIYPKTMLDAKRLKYDEIVAMLGFYGFEIGIEQEDELDMKRKLLAFLGCPVH</sequence>